<evidence type="ECO:0000256" key="1">
    <source>
        <dbReference type="SAM" id="MobiDB-lite"/>
    </source>
</evidence>
<dbReference type="RefSeq" id="WP_138636361.1">
    <property type="nucleotide sequence ID" value="NZ_VCKZ01000063.1"/>
</dbReference>
<keyword evidence="3" id="KW-1185">Reference proteome</keyword>
<evidence type="ECO:0000313" key="3">
    <source>
        <dbReference type="Proteomes" id="UP000305238"/>
    </source>
</evidence>
<feature type="compositionally biased region" description="Low complexity" evidence="1">
    <location>
        <begin position="135"/>
        <end position="153"/>
    </location>
</feature>
<dbReference type="AlphaFoldDB" id="A0A5S4H6B5"/>
<feature type="compositionally biased region" description="Polar residues" evidence="1">
    <location>
        <begin position="165"/>
        <end position="179"/>
    </location>
</feature>
<proteinExistence type="predicted"/>
<evidence type="ECO:0000313" key="2">
    <source>
        <dbReference type="EMBL" id="TMR40261.1"/>
    </source>
</evidence>
<name>A0A5S4H6B5_9ACTN</name>
<dbReference type="OrthoDB" id="3461714at2"/>
<reference evidence="2 3" key="1">
    <citation type="submission" date="2019-05" db="EMBL/GenBank/DDBJ databases">
        <title>Draft genome sequence of Actinomadura geliboluensis A8036.</title>
        <authorList>
            <person name="Saricaoglu S."/>
            <person name="Isik K."/>
        </authorList>
    </citation>
    <scope>NUCLEOTIDE SEQUENCE [LARGE SCALE GENOMIC DNA]</scope>
    <source>
        <strain evidence="2 3">A8036</strain>
    </source>
</reference>
<feature type="region of interest" description="Disordered" evidence="1">
    <location>
        <begin position="129"/>
        <end position="179"/>
    </location>
</feature>
<comment type="caution">
    <text evidence="2">The sequence shown here is derived from an EMBL/GenBank/DDBJ whole genome shotgun (WGS) entry which is preliminary data.</text>
</comment>
<gene>
    <name evidence="2" type="ORF">ETD96_11835</name>
</gene>
<accession>A0A5S4H6B5</accession>
<sequence length="179" mass="19148">MDLKDSEAVQGDQRGVAVPMTSQLRGGPACQEFVREIKDLYIGCGSPPSSSVNKIAPRLGEIYPLAHGRSTLPTSVSRSMLSQVVNGERLPSAHMLTVIVLSLERCGRENESLSPDQGPQDLAHWQRLLRRAKAEAASPARQRPAPDPQAQSATSDTVPADWDQTAASRGSTPPDSTAP</sequence>
<protein>
    <submittedName>
        <fullName evidence="2">Uncharacterized protein</fullName>
    </submittedName>
</protein>
<dbReference type="Proteomes" id="UP000305238">
    <property type="component" value="Unassembled WGS sequence"/>
</dbReference>
<feature type="non-terminal residue" evidence="2">
    <location>
        <position position="179"/>
    </location>
</feature>
<dbReference type="EMBL" id="VCKZ01000063">
    <property type="protein sequence ID" value="TMR40261.1"/>
    <property type="molecule type" value="Genomic_DNA"/>
</dbReference>
<organism evidence="2 3">
    <name type="scientific">Actinomadura geliboluensis</name>
    <dbReference type="NCBI Taxonomy" id="882440"/>
    <lineage>
        <taxon>Bacteria</taxon>
        <taxon>Bacillati</taxon>
        <taxon>Actinomycetota</taxon>
        <taxon>Actinomycetes</taxon>
        <taxon>Streptosporangiales</taxon>
        <taxon>Thermomonosporaceae</taxon>
        <taxon>Actinomadura</taxon>
    </lineage>
</organism>